<dbReference type="PANTHER" id="PTHR42711:SF5">
    <property type="entry name" value="ABC TRANSPORTER ATP-BINDING PROTEIN NATA"/>
    <property type="match status" value="1"/>
</dbReference>
<comment type="similarity">
    <text evidence="1">Belongs to the ABC transporter superfamily.</text>
</comment>
<dbReference type="Gene3D" id="3.40.50.300">
    <property type="entry name" value="P-loop containing nucleotide triphosphate hydrolases"/>
    <property type="match status" value="1"/>
</dbReference>
<dbReference type="RefSeq" id="WP_118277181.1">
    <property type="nucleotide sequence ID" value="NZ_AP019695.1"/>
</dbReference>
<dbReference type="PROSITE" id="PS00211">
    <property type="entry name" value="ABC_TRANSPORTER_1"/>
    <property type="match status" value="1"/>
</dbReference>
<organism evidence="6 7">
    <name type="scientific">Amedibacterium intestinale</name>
    <dbReference type="NCBI Taxonomy" id="2583452"/>
    <lineage>
        <taxon>Bacteria</taxon>
        <taxon>Bacillati</taxon>
        <taxon>Bacillota</taxon>
        <taxon>Erysipelotrichia</taxon>
        <taxon>Erysipelotrichales</taxon>
        <taxon>Erysipelotrichaceae</taxon>
        <taxon>Amedibacterium</taxon>
    </lineage>
</organism>
<dbReference type="GO" id="GO:0016887">
    <property type="term" value="F:ATP hydrolysis activity"/>
    <property type="evidence" value="ECO:0007669"/>
    <property type="project" value="InterPro"/>
</dbReference>
<dbReference type="InterPro" id="IPR017871">
    <property type="entry name" value="ABC_transporter-like_CS"/>
</dbReference>
<dbReference type="AlphaFoldDB" id="A0A6N4TGH8"/>
<dbReference type="EMBL" id="AP019695">
    <property type="protein sequence ID" value="BBK21554.1"/>
    <property type="molecule type" value="Genomic_DNA"/>
</dbReference>
<accession>A0A6N4TGH8</accession>
<reference evidence="7" key="1">
    <citation type="submission" date="2019-05" db="EMBL/GenBank/DDBJ databases">
        <title>Complete genome sequencing of Absiella argi strain JCM 30884.</title>
        <authorList>
            <person name="Sakamoto M."/>
            <person name="Murakami T."/>
            <person name="Mori H."/>
        </authorList>
    </citation>
    <scope>NUCLEOTIDE SEQUENCE [LARGE SCALE GENOMIC DNA]</scope>
    <source>
        <strain evidence="7">JCM 30884</strain>
    </source>
</reference>
<keyword evidence="2" id="KW-0813">Transport</keyword>
<dbReference type="GO" id="GO:0005524">
    <property type="term" value="F:ATP binding"/>
    <property type="evidence" value="ECO:0007669"/>
    <property type="project" value="UniProtKB-KW"/>
</dbReference>
<dbReference type="PROSITE" id="PS50893">
    <property type="entry name" value="ABC_TRANSPORTER_2"/>
    <property type="match status" value="1"/>
</dbReference>
<dbReference type="InterPro" id="IPR050763">
    <property type="entry name" value="ABC_transporter_ATP-binding"/>
</dbReference>
<keyword evidence="3" id="KW-0547">Nucleotide-binding</keyword>
<evidence type="ECO:0000313" key="6">
    <source>
        <dbReference type="EMBL" id="BBK21554.1"/>
    </source>
</evidence>
<evidence type="ECO:0000259" key="5">
    <source>
        <dbReference type="PROSITE" id="PS50893"/>
    </source>
</evidence>
<feature type="domain" description="ABC transporter" evidence="5">
    <location>
        <begin position="5"/>
        <end position="235"/>
    </location>
</feature>
<dbReference type="SMART" id="SM00382">
    <property type="entry name" value="AAA"/>
    <property type="match status" value="1"/>
</dbReference>
<evidence type="ECO:0000256" key="2">
    <source>
        <dbReference type="ARBA" id="ARBA00022448"/>
    </source>
</evidence>
<dbReference type="InterPro" id="IPR003593">
    <property type="entry name" value="AAA+_ATPase"/>
</dbReference>
<evidence type="ECO:0000313" key="7">
    <source>
        <dbReference type="Proteomes" id="UP000464754"/>
    </source>
</evidence>
<keyword evidence="4" id="KW-0067">ATP-binding</keyword>
<dbReference type="InterPro" id="IPR027417">
    <property type="entry name" value="P-loop_NTPase"/>
</dbReference>
<dbReference type="KEGG" id="aarg:Aargi30884_04570"/>
<evidence type="ECO:0000256" key="3">
    <source>
        <dbReference type="ARBA" id="ARBA00022741"/>
    </source>
</evidence>
<keyword evidence="7" id="KW-1185">Reference proteome</keyword>
<gene>
    <name evidence="6" type="ORF">Aargi30884_04570</name>
</gene>
<dbReference type="InterPro" id="IPR003439">
    <property type="entry name" value="ABC_transporter-like_ATP-bd"/>
</dbReference>
<proteinExistence type="inferred from homology"/>
<evidence type="ECO:0000256" key="1">
    <source>
        <dbReference type="ARBA" id="ARBA00005417"/>
    </source>
</evidence>
<protein>
    <submittedName>
        <fullName evidence="6">ABC transporter</fullName>
    </submittedName>
</protein>
<name>A0A6N4TGH8_9FIRM</name>
<dbReference type="Pfam" id="PF00005">
    <property type="entry name" value="ABC_tran"/>
    <property type="match status" value="1"/>
</dbReference>
<dbReference type="PANTHER" id="PTHR42711">
    <property type="entry name" value="ABC TRANSPORTER ATP-BINDING PROTEIN"/>
    <property type="match status" value="1"/>
</dbReference>
<sequence length="313" mass="35644">MKHCIEIQHLKKSFGDIHAVDDISFHVKEGELFAFLGINGAGKSTTIHMICGQLRKDSGSIIVDGYDLEQDMNKMKQSIGIVFQNSVLDSALSVYDNLESRAALYGIYGKEFQMRLKELAKLLDFEDLLKRTLGKLSGGQRRRIDIARALLHKPKLLILDEPTTGLDPQTRKLLWKVIRDLQKKENMSVFLTTHYMEEAAEADYVVILDKGKILAEGTPLQLKSTYTKDCITLYDTSEEEVQMLAHPYIKLRDAYKIEIENTQEATKLIMQYPHVFHDYEISKGNMDDVFLAVTGKQLMGGDEYEDVKNSDKT</sequence>
<evidence type="ECO:0000256" key="4">
    <source>
        <dbReference type="ARBA" id="ARBA00022840"/>
    </source>
</evidence>
<dbReference type="Proteomes" id="UP000464754">
    <property type="component" value="Chromosome"/>
</dbReference>
<dbReference type="SUPFAM" id="SSF52540">
    <property type="entry name" value="P-loop containing nucleoside triphosphate hydrolases"/>
    <property type="match status" value="1"/>
</dbReference>